<dbReference type="AlphaFoldDB" id="A0A813HW94"/>
<feature type="transmembrane region" description="Helical" evidence="1">
    <location>
        <begin position="15"/>
        <end position="48"/>
    </location>
</feature>
<accession>A0A813HW94</accession>
<organism evidence="2 3">
    <name type="scientific">Polarella glacialis</name>
    <name type="common">Dinoflagellate</name>
    <dbReference type="NCBI Taxonomy" id="89957"/>
    <lineage>
        <taxon>Eukaryota</taxon>
        <taxon>Sar</taxon>
        <taxon>Alveolata</taxon>
        <taxon>Dinophyceae</taxon>
        <taxon>Suessiales</taxon>
        <taxon>Suessiaceae</taxon>
        <taxon>Polarella</taxon>
    </lineage>
</organism>
<feature type="non-terminal residue" evidence="2">
    <location>
        <position position="1"/>
    </location>
</feature>
<sequence>DATFPVIANKCNFDLWFVSAWLCVLGVGVMQVMSQLLVLLVCAIRYRLAQTPEERERLLVQGAFMALRGSDNLVLVYTVRPAVEERLGGSSSWGMKMSEARIAFLRFIFEDVEQSSLQAVFLIFYE</sequence>
<reference evidence="2" key="1">
    <citation type="submission" date="2021-02" db="EMBL/GenBank/DDBJ databases">
        <authorList>
            <person name="Dougan E. K."/>
            <person name="Rhodes N."/>
            <person name="Thang M."/>
            <person name="Chan C."/>
        </authorList>
    </citation>
    <scope>NUCLEOTIDE SEQUENCE</scope>
</reference>
<comment type="caution">
    <text evidence="2">The sequence shown here is derived from an EMBL/GenBank/DDBJ whole genome shotgun (WGS) entry which is preliminary data.</text>
</comment>
<proteinExistence type="predicted"/>
<evidence type="ECO:0000256" key="1">
    <source>
        <dbReference type="SAM" id="Phobius"/>
    </source>
</evidence>
<name>A0A813HW94_POLGL</name>
<dbReference type="Proteomes" id="UP000654075">
    <property type="component" value="Unassembled WGS sequence"/>
</dbReference>
<keyword evidence="1" id="KW-0472">Membrane</keyword>
<dbReference type="EMBL" id="CAJNNV010032958">
    <property type="protein sequence ID" value="CAE8641643.1"/>
    <property type="molecule type" value="Genomic_DNA"/>
</dbReference>
<evidence type="ECO:0000313" key="2">
    <source>
        <dbReference type="EMBL" id="CAE8641643.1"/>
    </source>
</evidence>
<evidence type="ECO:0000313" key="3">
    <source>
        <dbReference type="Proteomes" id="UP000654075"/>
    </source>
</evidence>
<protein>
    <submittedName>
        <fullName evidence="2">Uncharacterized protein</fullName>
    </submittedName>
</protein>
<keyword evidence="1" id="KW-0812">Transmembrane</keyword>
<gene>
    <name evidence="2" type="ORF">PGLA1383_LOCUS56258</name>
</gene>
<keyword evidence="3" id="KW-1185">Reference proteome</keyword>
<keyword evidence="1" id="KW-1133">Transmembrane helix</keyword>
<feature type="non-terminal residue" evidence="2">
    <location>
        <position position="126"/>
    </location>
</feature>